<sequence length="32" mass="3459">MPKFIHPRESASSLCKDGLSKDGKANPCMVNP</sequence>
<feature type="region of interest" description="Disordered" evidence="1">
    <location>
        <begin position="1"/>
        <end position="32"/>
    </location>
</feature>
<accession>A0A0A9CHM3</accession>
<evidence type="ECO:0000256" key="1">
    <source>
        <dbReference type="SAM" id="MobiDB-lite"/>
    </source>
</evidence>
<evidence type="ECO:0000313" key="2">
    <source>
        <dbReference type="EMBL" id="JAD72890.1"/>
    </source>
</evidence>
<proteinExistence type="predicted"/>
<reference evidence="2" key="2">
    <citation type="journal article" date="2015" name="Data Brief">
        <title>Shoot transcriptome of the giant reed, Arundo donax.</title>
        <authorList>
            <person name="Barrero R.A."/>
            <person name="Guerrero F.D."/>
            <person name="Moolhuijzen P."/>
            <person name="Goolsby J.A."/>
            <person name="Tidwell J."/>
            <person name="Bellgard S.E."/>
            <person name="Bellgard M.I."/>
        </authorList>
    </citation>
    <scope>NUCLEOTIDE SEQUENCE</scope>
    <source>
        <tissue evidence="2">Shoot tissue taken approximately 20 cm above the soil surface</tissue>
    </source>
</reference>
<dbReference type="AlphaFoldDB" id="A0A0A9CHM3"/>
<protein>
    <submittedName>
        <fullName evidence="2">Uncharacterized protein</fullName>
    </submittedName>
</protein>
<organism evidence="2">
    <name type="scientific">Arundo donax</name>
    <name type="common">Giant reed</name>
    <name type="synonym">Donax arundinaceus</name>
    <dbReference type="NCBI Taxonomy" id="35708"/>
    <lineage>
        <taxon>Eukaryota</taxon>
        <taxon>Viridiplantae</taxon>
        <taxon>Streptophyta</taxon>
        <taxon>Embryophyta</taxon>
        <taxon>Tracheophyta</taxon>
        <taxon>Spermatophyta</taxon>
        <taxon>Magnoliopsida</taxon>
        <taxon>Liliopsida</taxon>
        <taxon>Poales</taxon>
        <taxon>Poaceae</taxon>
        <taxon>PACMAD clade</taxon>
        <taxon>Arundinoideae</taxon>
        <taxon>Arundineae</taxon>
        <taxon>Arundo</taxon>
    </lineage>
</organism>
<dbReference type="EMBL" id="GBRH01225005">
    <property type="protein sequence ID" value="JAD72890.1"/>
    <property type="molecule type" value="Transcribed_RNA"/>
</dbReference>
<name>A0A0A9CHM3_ARUDO</name>
<reference evidence="2" key="1">
    <citation type="submission" date="2014-09" db="EMBL/GenBank/DDBJ databases">
        <authorList>
            <person name="Magalhaes I.L.F."/>
            <person name="Oliveira U."/>
            <person name="Santos F.R."/>
            <person name="Vidigal T.H.D.A."/>
            <person name="Brescovit A.D."/>
            <person name="Santos A.J."/>
        </authorList>
    </citation>
    <scope>NUCLEOTIDE SEQUENCE</scope>
    <source>
        <tissue evidence="2">Shoot tissue taken approximately 20 cm above the soil surface</tissue>
    </source>
</reference>